<evidence type="ECO:0000259" key="3">
    <source>
        <dbReference type="PROSITE" id="PS51186"/>
    </source>
</evidence>
<accession>A0A967EAC8</accession>
<dbReference type="PANTHER" id="PTHR43877">
    <property type="entry name" value="AMINOALKYLPHOSPHONATE N-ACETYLTRANSFERASE-RELATED-RELATED"/>
    <property type="match status" value="1"/>
</dbReference>
<reference evidence="4" key="2">
    <citation type="submission" date="2020-03" db="EMBL/GenBank/DDBJ databases">
        <title>Flavobacteriaceae bacterium strain TP-CH-4, a member of the family Flavobacteriaceae isolated from a deep-sea seamount.</title>
        <authorList>
            <person name="Zhang D.-C."/>
        </authorList>
    </citation>
    <scope>NUCLEOTIDE SEQUENCE</scope>
    <source>
        <strain evidence="4">TP-CH-4</strain>
    </source>
</reference>
<protein>
    <submittedName>
        <fullName evidence="4">GNAT family N-acetyltransferase</fullName>
    </submittedName>
</protein>
<evidence type="ECO:0000256" key="2">
    <source>
        <dbReference type="ARBA" id="ARBA00023315"/>
    </source>
</evidence>
<dbReference type="Pfam" id="PF00583">
    <property type="entry name" value="Acetyltransf_1"/>
    <property type="match status" value="1"/>
</dbReference>
<dbReference type="GO" id="GO:0016747">
    <property type="term" value="F:acyltransferase activity, transferring groups other than amino-acyl groups"/>
    <property type="evidence" value="ECO:0007669"/>
    <property type="project" value="InterPro"/>
</dbReference>
<keyword evidence="5" id="KW-1185">Reference proteome</keyword>
<name>A0A967EAC8_9FLAO</name>
<dbReference type="SUPFAM" id="SSF55729">
    <property type="entry name" value="Acyl-CoA N-acyltransferases (Nat)"/>
    <property type="match status" value="1"/>
</dbReference>
<comment type="caution">
    <text evidence="4">The sequence shown here is derived from an EMBL/GenBank/DDBJ whole genome shotgun (WGS) entry which is preliminary data.</text>
</comment>
<proteinExistence type="predicted"/>
<dbReference type="EMBL" id="VIKU02000002">
    <property type="protein sequence ID" value="NHF59311.1"/>
    <property type="molecule type" value="Genomic_DNA"/>
</dbReference>
<dbReference type="Gene3D" id="3.40.630.30">
    <property type="match status" value="1"/>
</dbReference>
<feature type="domain" description="N-acetyltransferase" evidence="3">
    <location>
        <begin position="2"/>
        <end position="150"/>
    </location>
</feature>
<dbReference type="InterPro" id="IPR016181">
    <property type="entry name" value="Acyl_CoA_acyltransferase"/>
</dbReference>
<sequence>MFDFRRTDSTDKDFIELVALLDSDLAQRDGEDHAFYHQFNSISQLNHCIVGYSENKPVACGAIKTFNQIATEVKRMYVLPDFRGKGIATRLLQGLEHWANELGYEYCILETGKRQPEAIALYRKNGYEIIPNYGQYQGIENSVCFQKMVSS</sequence>
<dbReference type="CDD" id="cd04301">
    <property type="entry name" value="NAT_SF"/>
    <property type="match status" value="1"/>
</dbReference>
<gene>
    <name evidence="4" type="ORF">FK220_008165</name>
</gene>
<dbReference type="InterPro" id="IPR050832">
    <property type="entry name" value="Bact_Acetyltransf"/>
</dbReference>
<evidence type="ECO:0000313" key="4">
    <source>
        <dbReference type="EMBL" id="NHF59311.1"/>
    </source>
</evidence>
<reference evidence="4" key="1">
    <citation type="submission" date="2019-07" db="EMBL/GenBank/DDBJ databases">
        <authorList>
            <person name="De-Chao Zhang Q."/>
        </authorList>
    </citation>
    <scope>NUCLEOTIDE SEQUENCE</scope>
    <source>
        <strain evidence="4">TP-CH-4</strain>
    </source>
</reference>
<evidence type="ECO:0000313" key="5">
    <source>
        <dbReference type="Proteomes" id="UP000707206"/>
    </source>
</evidence>
<dbReference type="PANTHER" id="PTHR43877:SF2">
    <property type="entry name" value="AMINOALKYLPHOSPHONATE N-ACETYLTRANSFERASE-RELATED"/>
    <property type="match status" value="1"/>
</dbReference>
<dbReference type="InterPro" id="IPR000182">
    <property type="entry name" value="GNAT_dom"/>
</dbReference>
<keyword evidence="1" id="KW-0808">Transferase</keyword>
<organism evidence="4 5">
    <name type="scientific">Pelagihabitans pacificus</name>
    <dbReference type="NCBI Taxonomy" id="2696054"/>
    <lineage>
        <taxon>Bacteria</taxon>
        <taxon>Pseudomonadati</taxon>
        <taxon>Bacteroidota</taxon>
        <taxon>Flavobacteriia</taxon>
        <taxon>Flavobacteriales</taxon>
        <taxon>Flavobacteriaceae</taxon>
        <taxon>Pelagihabitans</taxon>
    </lineage>
</organism>
<dbReference type="Proteomes" id="UP000707206">
    <property type="component" value="Unassembled WGS sequence"/>
</dbReference>
<evidence type="ECO:0000256" key="1">
    <source>
        <dbReference type="ARBA" id="ARBA00022679"/>
    </source>
</evidence>
<dbReference type="RefSeq" id="WP_152573825.1">
    <property type="nucleotide sequence ID" value="NZ_VIKU02000002.1"/>
</dbReference>
<keyword evidence="2" id="KW-0012">Acyltransferase</keyword>
<dbReference type="PROSITE" id="PS51186">
    <property type="entry name" value="GNAT"/>
    <property type="match status" value="1"/>
</dbReference>
<dbReference type="AlphaFoldDB" id="A0A967EAC8"/>